<feature type="signal peptide" evidence="3">
    <location>
        <begin position="1"/>
        <end position="20"/>
    </location>
</feature>
<protein>
    <submittedName>
        <fullName evidence="6">DUF3456 domain-containing protein</fullName>
    </submittedName>
</protein>
<dbReference type="AlphaFoldDB" id="A0A1I7T8K7"/>
<dbReference type="WBParaSite" id="Csp11.Scaffold546.g3476.t1">
    <property type="protein sequence ID" value="Csp11.Scaffold546.g3476.t1"/>
    <property type="gene ID" value="Csp11.Scaffold546.g3476"/>
</dbReference>
<name>A0A1I7T8K7_9PELO</name>
<dbReference type="InterPro" id="IPR042415">
    <property type="entry name" value="CNPY"/>
</dbReference>
<dbReference type="InterPro" id="IPR021852">
    <property type="entry name" value="DUF3456"/>
</dbReference>
<dbReference type="PANTHER" id="PTHR13341">
    <property type="entry name" value="MIR-INTERACTING SAPOSIN-LIKE PROTEIN"/>
    <property type="match status" value="1"/>
</dbReference>
<keyword evidence="5" id="KW-1185">Reference proteome</keyword>
<feature type="chain" id="PRO_5009307213" evidence="3">
    <location>
        <begin position="21"/>
        <end position="193"/>
    </location>
</feature>
<sequence length="193" mass="21286">MHLFTLVLVVFSSLSGFNSASVSSLDCGACSLLITHFELKIAAVDPKKKIEVGSFRVSPTGEQKGLKEIGYARSESHLTEIIEHVCDEAKQYKLVVNTLTGKSVYVHKDATYLKGDESSKMRSQLQNACNDFIDSHEDELLAFLKTSHVEPVKQFCHHDIGVCSSVDVSPLPPNDPPKEEEPLNLSDIPDDEL</sequence>
<dbReference type="eggNOG" id="KOG3782">
    <property type="taxonomic scope" value="Eukaryota"/>
</dbReference>
<evidence type="ECO:0000256" key="1">
    <source>
        <dbReference type="ARBA" id="ARBA00007285"/>
    </source>
</evidence>
<feature type="domain" description="DUF3456" evidence="4">
    <location>
        <begin position="26"/>
        <end position="159"/>
    </location>
</feature>
<keyword evidence="3" id="KW-0732">Signal</keyword>
<dbReference type="STRING" id="1561998.A0A1I7T8K7"/>
<evidence type="ECO:0000313" key="5">
    <source>
        <dbReference type="Proteomes" id="UP000095282"/>
    </source>
</evidence>
<evidence type="ECO:0000259" key="4">
    <source>
        <dbReference type="Pfam" id="PF11938"/>
    </source>
</evidence>
<dbReference type="Pfam" id="PF11938">
    <property type="entry name" value="DUF3456"/>
    <property type="match status" value="1"/>
</dbReference>
<evidence type="ECO:0000313" key="6">
    <source>
        <dbReference type="WBParaSite" id="Csp11.Scaffold546.g3476.t1"/>
    </source>
</evidence>
<accession>A0A1I7T8K7</accession>
<reference evidence="6" key="1">
    <citation type="submission" date="2016-11" db="UniProtKB">
        <authorList>
            <consortium name="WormBaseParasite"/>
        </authorList>
    </citation>
    <scope>IDENTIFICATION</scope>
</reference>
<proteinExistence type="inferred from homology"/>
<dbReference type="Gene3D" id="1.10.225.10">
    <property type="entry name" value="Saposin-like"/>
    <property type="match status" value="1"/>
</dbReference>
<feature type="region of interest" description="Disordered" evidence="2">
    <location>
        <begin position="167"/>
        <end position="193"/>
    </location>
</feature>
<evidence type="ECO:0000256" key="3">
    <source>
        <dbReference type="SAM" id="SignalP"/>
    </source>
</evidence>
<comment type="similarity">
    <text evidence="1">Belongs to the canopy family.</text>
</comment>
<evidence type="ECO:0000256" key="2">
    <source>
        <dbReference type="SAM" id="MobiDB-lite"/>
    </source>
</evidence>
<organism evidence="5 6">
    <name type="scientific">Caenorhabditis tropicalis</name>
    <dbReference type="NCBI Taxonomy" id="1561998"/>
    <lineage>
        <taxon>Eukaryota</taxon>
        <taxon>Metazoa</taxon>
        <taxon>Ecdysozoa</taxon>
        <taxon>Nematoda</taxon>
        <taxon>Chromadorea</taxon>
        <taxon>Rhabditida</taxon>
        <taxon>Rhabditina</taxon>
        <taxon>Rhabditomorpha</taxon>
        <taxon>Rhabditoidea</taxon>
        <taxon>Rhabditidae</taxon>
        <taxon>Peloderinae</taxon>
        <taxon>Caenorhabditis</taxon>
    </lineage>
</organism>
<dbReference type="GO" id="GO:0005783">
    <property type="term" value="C:endoplasmic reticulum"/>
    <property type="evidence" value="ECO:0007669"/>
    <property type="project" value="TreeGrafter"/>
</dbReference>
<dbReference type="PANTHER" id="PTHR13341:SF2">
    <property type="entry name" value="PROTEIN SEELE"/>
    <property type="match status" value="1"/>
</dbReference>
<dbReference type="Proteomes" id="UP000095282">
    <property type="component" value="Unplaced"/>
</dbReference>